<protein>
    <submittedName>
        <fullName evidence="2">Uncharacterized protein</fullName>
    </submittedName>
</protein>
<gene>
    <name evidence="2" type="ORF">AAFF_G00389580</name>
</gene>
<accession>A0AAD7SGG3</accession>
<evidence type="ECO:0000256" key="1">
    <source>
        <dbReference type="SAM" id="MobiDB-lite"/>
    </source>
</evidence>
<dbReference type="AlphaFoldDB" id="A0AAD7SGG3"/>
<organism evidence="2 3">
    <name type="scientific">Aldrovandia affinis</name>
    <dbReference type="NCBI Taxonomy" id="143900"/>
    <lineage>
        <taxon>Eukaryota</taxon>
        <taxon>Metazoa</taxon>
        <taxon>Chordata</taxon>
        <taxon>Craniata</taxon>
        <taxon>Vertebrata</taxon>
        <taxon>Euteleostomi</taxon>
        <taxon>Actinopterygii</taxon>
        <taxon>Neopterygii</taxon>
        <taxon>Teleostei</taxon>
        <taxon>Notacanthiformes</taxon>
        <taxon>Halosauridae</taxon>
        <taxon>Aldrovandia</taxon>
    </lineage>
</organism>
<evidence type="ECO:0000313" key="3">
    <source>
        <dbReference type="Proteomes" id="UP001221898"/>
    </source>
</evidence>
<feature type="region of interest" description="Disordered" evidence="1">
    <location>
        <begin position="38"/>
        <end position="72"/>
    </location>
</feature>
<dbReference type="Proteomes" id="UP001221898">
    <property type="component" value="Unassembled WGS sequence"/>
</dbReference>
<keyword evidence="3" id="KW-1185">Reference proteome</keyword>
<dbReference type="EMBL" id="JAINUG010000073">
    <property type="protein sequence ID" value="KAJ8401001.1"/>
    <property type="molecule type" value="Genomic_DNA"/>
</dbReference>
<reference evidence="2" key="1">
    <citation type="journal article" date="2023" name="Science">
        <title>Genome structures resolve the early diversification of teleost fishes.</title>
        <authorList>
            <person name="Parey E."/>
            <person name="Louis A."/>
            <person name="Montfort J."/>
            <person name="Bouchez O."/>
            <person name="Roques C."/>
            <person name="Iampietro C."/>
            <person name="Lluch J."/>
            <person name="Castinel A."/>
            <person name="Donnadieu C."/>
            <person name="Desvignes T."/>
            <person name="Floi Bucao C."/>
            <person name="Jouanno E."/>
            <person name="Wen M."/>
            <person name="Mejri S."/>
            <person name="Dirks R."/>
            <person name="Jansen H."/>
            <person name="Henkel C."/>
            <person name="Chen W.J."/>
            <person name="Zahm M."/>
            <person name="Cabau C."/>
            <person name="Klopp C."/>
            <person name="Thompson A.W."/>
            <person name="Robinson-Rechavi M."/>
            <person name="Braasch I."/>
            <person name="Lecointre G."/>
            <person name="Bobe J."/>
            <person name="Postlethwait J.H."/>
            <person name="Berthelot C."/>
            <person name="Roest Crollius H."/>
            <person name="Guiguen Y."/>
        </authorList>
    </citation>
    <scope>NUCLEOTIDE SEQUENCE</scope>
    <source>
        <strain evidence="2">NC1722</strain>
    </source>
</reference>
<sequence>MTQIVSKKKYINKQDERRRSALPFLNRYSSPERNLRLFFPRSHASPRFKNGPGQTGDGNPQEDRRGKKNVPTRLFKSLWGSANETVSAAAARSGTK</sequence>
<comment type="caution">
    <text evidence="2">The sequence shown here is derived from an EMBL/GenBank/DDBJ whole genome shotgun (WGS) entry which is preliminary data.</text>
</comment>
<proteinExistence type="predicted"/>
<name>A0AAD7SGG3_9TELE</name>
<evidence type="ECO:0000313" key="2">
    <source>
        <dbReference type="EMBL" id="KAJ8401001.1"/>
    </source>
</evidence>